<name>A0AA39CQL4_9EURO</name>
<evidence type="ECO:0000259" key="1">
    <source>
        <dbReference type="Pfam" id="PF01408"/>
    </source>
</evidence>
<feature type="domain" description="Gfo/Idh/MocA-like oxidoreductase N-terminal" evidence="1">
    <location>
        <begin position="22"/>
        <end position="135"/>
    </location>
</feature>
<accession>A0AA39CQL4</accession>
<proteinExistence type="predicted"/>
<evidence type="ECO:0000313" key="3">
    <source>
        <dbReference type="EMBL" id="KAJ9616990.1"/>
    </source>
</evidence>
<sequence>MTKPIRVGFIGLSSSSKVQYGGAWGRNGHLPYLKKSEHYTITALCNSSQESAKKAIKLHELDADKVKAYGDPESLANDPDVDLVVVSVNVMEHYNLVKPALLAGKSVFCEWPLASNLTQMKELTELAEQKKVKTILGLQGRNGAYNKAIRSFIGDKEGQFGQVLSTSLASYSTFHGLANPKAIAYLMDLKSGGGIFTITAIHLLDTLTAALGEISSSHTVLKNKRPTIALMDSSFNVVEPAHPNNTPEHVLVHGELQGDIPFTFQARGGPPFKDTPAFDWRIYFQRGEVRVFGDQLLWLGGGIKVQAFDFVAKTVKDVDLDAFSKENDKDDVAVRLGLDAPADNVARLYEAFATGDTDKYLDFKQSLKWAEFIQDAYTANGF</sequence>
<dbReference type="InterPro" id="IPR036291">
    <property type="entry name" value="NAD(P)-bd_dom_sf"/>
</dbReference>
<dbReference type="SUPFAM" id="SSF55347">
    <property type="entry name" value="Glyceraldehyde-3-phosphate dehydrogenase-like, C-terminal domain"/>
    <property type="match status" value="1"/>
</dbReference>
<dbReference type="AlphaFoldDB" id="A0AA39CQL4"/>
<protein>
    <submittedName>
        <fullName evidence="3">Transcription regulator gal80</fullName>
    </submittedName>
</protein>
<dbReference type="EMBL" id="JAPDRK010000001">
    <property type="protein sequence ID" value="KAJ9616990.1"/>
    <property type="molecule type" value="Genomic_DNA"/>
</dbReference>
<reference evidence="3" key="1">
    <citation type="submission" date="2022-10" db="EMBL/GenBank/DDBJ databases">
        <title>Culturing micro-colonial fungi from biological soil crusts in the Mojave desert and describing Neophaeococcomyces mojavensis, and introducing the new genera and species Taxawa tesnikishii.</title>
        <authorList>
            <person name="Kurbessoian T."/>
            <person name="Stajich J.E."/>
        </authorList>
    </citation>
    <scope>NUCLEOTIDE SEQUENCE</scope>
    <source>
        <strain evidence="3">TK_41</strain>
    </source>
</reference>
<evidence type="ECO:0000259" key="2">
    <source>
        <dbReference type="Pfam" id="PF22685"/>
    </source>
</evidence>
<keyword evidence="4" id="KW-1185">Reference proteome</keyword>
<dbReference type="GO" id="GO:0000166">
    <property type="term" value="F:nucleotide binding"/>
    <property type="evidence" value="ECO:0007669"/>
    <property type="project" value="InterPro"/>
</dbReference>
<dbReference type="SUPFAM" id="SSF51735">
    <property type="entry name" value="NAD(P)-binding Rossmann-fold domains"/>
    <property type="match status" value="1"/>
</dbReference>
<evidence type="ECO:0000313" key="4">
    <source>
        <dbReference type="Proteomes" id="UP001172673"/>
    </source>
</evidence>
<dbReference type="Pfam" id="PF22685">
    <property type="entry name" value="Gal80p_C-like"/>
    <property type="match status" value="1"/>
</dbReference>
<dbReference type="PANTHER" id="PTHR43708:SF1">
    <property type="entry name" value="GALACTOSE_LACTOSE METABOLISM REGULATORY PROTEIN GAL80"/>
    <property type="match status" value="1"/>
</dbReference>
<feature type="domain" description="Gal80p-like C-terminal" evidence="2">
    <location>
        <begin position="156"/>
        <end position="291"/>
    </location>
</feature>
<dbReference type="Gene3D" id="3.40.50.720">
    <property type="entry name" value="NAD(P)-binding Rossmann-like Domain"/>
    <property type="match status" value="1"/>
</dbReference>
<organism evidence="3 4">
    <name type="scientific">Cladophialophora chaetospira</name>
    <dbReference type="NCBI Taxonomy" id="386627"/>
    <lineage>
        <taxon>Eukaryota</taxon>
        <taxon>Fungi</taxon>
        <taxon>Dikarya</taxon>
        <taxon>Ascomycota</taxon>
        <taxon>Pezizomycotina</taxon>
        <taxon>Eurotiomycetes</taxon>
        <taxon>Chaetothyriomycetidae</taxon>
        <taxon>Chaetothyriales</taxon>
        <taxon>Herpotrichiellaceae</taxon>
        <taxon>Cladophialophora</taxon>
    </lineage>
</organism>
<dbReference type="PANTHER" id="PTHR43708">
    <property type="entry name" value="CONSERVED EXPRESSED OXIDOREDUCTASE (EUROFUNG)"/>
    <property type="match status" value="1"/>
</dbReference>
<comment type="caution">
    <text evidence="3">The sequence shown here is derived from an EMBL/GenBank/DDBJ whole genome shotgun (WGS) entry which is preliminary data.</text>
</comment>
<gene>
    <name evidence="3" type="primary">GAL80_1</name>
    <name evidence="3" type="ORF">H2200_000711</name>
</gene>
<dbReference type="Proteomes" id="UP001172673">
    <property type="component" value="Unassembled WGS sequence"/>
</dbReference>
<dbReference type="InterPro" id="IPR055080">
    <property type="entry name" value="Gal80p-like_C"/>
</dbReference>
<dbReference type="Gene3D" id="3.30.360.10">
    <property type="entry name" value="Dihydrodipicolinate Reductase, domain 2"/>
    <property type="match status" value="1"/>
</dbReference>
<dbReference type="InterPro" id="IPR000683">
    <property type="entry name" value="Gfo/Idh/MocA-like_OxRdtase_N"/>
</dbReference>
<dbReference type="InterPro" id="IPR051317">
    <property type="entry name" value="Gfo/Idh/MocA_oxidoreduct"/>
</dbReference>
<dbReference type="Pfam" id="PF01408">
    <property type="entry name" value="GFO_IDH_MocA"/>
    <property type="match status" value="1"/>
</dbReference>